<dbReference type="AlphaFoldDB" id="A0A5J4V326"/>
<accession>A0A5J4V326</accession>
<sequence>MIRLFKHELGRLQYAIDDANKKVTGIKIFYNSSTFIKWRIIRSSYIQVLCRDIKQHKATIDMHRRAVTARATSGEYITQQVYPVRIDGLLVHRDSTVHSDSIVNEKERLDSMITKDNEKVDIKRKNAATKMVKIVHWTAIQEFSQSKIPDLIRVIDIISENKQLSEFGHFLQSHCMDL</sequence>
<dbReference type="EMBL" id="SNRW01010033">
    <property type="protein sequence ID" value="KAA6377118.1"/>
    <property type="molecule type" value="Genomic_DNA"/>
</dbReference>
<name>A0A5J4V326_9EUKA</name>
<dbReference type="Proteomes" id="UP000324800">
    <property type="component" value="Unassembled WGS sequence"/>
</dbReference>
<proteinExistence type="predicted"/>
<organism evidence="1 2">
    <name type="scientific">Streblomastix strix</name>
    <dbReference type="NCBI Taxonomy" id="222440"/>
    <lineage>
        <taxon>Eukaryota</taxon>
        <taxon>Metamonada</taxon>
        <taxon>Preaxostyla</taxon>
        <taxon>Oxymonadida</taxon>
        <taxon>Streblomastigidae</taxon>
        <taxon>Streblomastix</taxon>
    </lineage>
</organism>
<comment type="caution">
    <text evidence="1">The sequence shown here is derived from an EMBL/GenBank/DDBJ whole genome shotgun (WGS) entry which is preliminary data.</text>
</comment>
<reference evidence="1 2" key="1">
    <citation type="submission" date="2019-03" db="EMBL/GenBank/DDBJ databases">
        <title>Single cell metagenomics reveals metabolic interactions within the superorganism composed of flagellate Streblomastix strix and complex community of Bacteroidetes bacteria on its surface.</title>
        <authorList>
            <person name="Treitli S.C."/>
            <person name="Kolisko M."/>
            <person name="Husnik F."/>
            <person name="Keeling P."/>
            <person name="Hampl V."/>
        </authorList>
    </citation>
    <scope>NUCLEOTIDE SEQUENCE [LARGE SCALE GENOMIC DNA]</scope>
    <source>
        <strain evidence="1">ST1C</strain>
    </source>
</reference>
<evidence type="ECO:0000313" key="1">
    <source>
        <dbReference type="EMBL" id="KAA6377118.1"/>
    </source>
</evidence>
<protein>
    <submittedName>
        <fullName evidence="1">Uncharacterized protein</fullName>
    </submittedName>
</protein>
<evidence type="ECO:0000313" key="2">
    <source>
        <dbReference type="Proteomes" id="UP000324800"/>
    </source>
</evidence>
<gene>
    <name evidence="1" type="ORF">EZS28_027353</name>
</gene>